<evidence type="ECO:0000256" key="1">
    <source>
        <dbReference type="ARBA" id="ARBA00004496"/>
    </source>
</evidence>
<keyword evidence="4" id="KW-0677">Repeat</keyword>
<dbReference type="Pfam" id="PF00400">
    <property type="entry name" value="WD40"/>
    <property type="match status" value="1"/>
</dbReference>
<dbReference type="InterPro" id="IPR001680">
    <property type="entry name" value="WD40_rpt"/>
</dbReference>
<keyword evidence="6" id="KW-1185">Reference proteome</keyword>
<dbReference type="EMBL" id="ATMH01008836">
    <property type="protein sequence ID" value="EPY20785.1"/>
    <property type="molecule type" value="Genomic_DNA"/>
</dbReference>
<dbReference type="GO" id="GO:0042073">
    <property type="term" value="P:intraciliary transport"/>
    <property type="evidence" value="ECO:0007669"/>
    <property type="project" value="TreeGrafter"/>
</dbReference>
<reference evidence="5 6" key="1">
    <citation type="journal article" date="2013" name="PLoS ONE">
        <title>Predicting the Proteins of Angomonas deanei, Strigomonas culicis and Their Respective Endosymbionts Reveals New Aspects of the Trypanosomatidae Family.</title>
        <authorList>
            <person name="Motta M.C."/>
            <person name="Martins A.C."/>
            <person name="de Souza S.S."/>
            <person name="Catta-Preta C.M."/>
            <person name="Silva R."/>
            <person name="Klein C.C."/>
            <person name="de Almeida L.G."/>
            <person name="de Lima Cunha O."/>
            <person name="Ciapina L.P."/>
            <person name="Brocchi M."/>
            <person name="Colabardini A.C."/>
            <person name="de Araujo Lima B."/>
            <person name="Machado C.R."/>
            <person name="de Almeida Soares C.M."/>
            <person name="Probst C.M."/>
            <person name="de Menezes C.B."/>
            <person name="Thompson C.E."/>
            <person name="Bartholomeu D.C."/>
            <person name="Gradia D.F."/>
            <person name="Pavoni D.P."/>
            <person name="Grisard E.C."/>
            <person name="Fantinatti-Garboggini F."/>
            <person name="Marchini F.K."/>
            <person name="Rodrigues-Luiz G.F."/>
            <person name="Wagner G."/>
            <person name="Goldman G.H."/>
            <person name="Fietto J.L."/>
            <person name="Elias M.C."/>
            <person name="Goldman M.H."/>
            <person name="Sagot M.F."/>
            <person name="Pereira M."/>
            <person name="Stoco P.H."/>
            <person name="de Mendonca-Neto R.P."/>
            <person name="Teixeira S.M."/>
            <person name="Maciel T.E."/>
            <person name="de Oliveira Mendes T.A."/>
            <person name="Urmenyi T.P."/>
            <person name="de Souza W."/>
            <person name="Schenkman S."/>
            <person name="de Vasconcelos A.T."/>
        </authorList>
    </citation>
    <scope>NUCLEOTIDE SEQUENCE [LARGE SCALE GENOMIC DNA]</scope>
</reference>
<dbReference type="GO" id="GO:0005868">
    <property type="term" value="C:cytoplasmic dynein complex"/>
    <property type="evidence" value="ECO:0007669"/>
    <property type="project" value="TreeGrafter"/>
</dbReference>
<dbReference type="GO" id="GO:0045503">
    <property type="term" value="F:dynein light chain binding"/>
    <property type="evidence" value="ECO:0007669"/>
    <property type="project" value="TreeGrafter"/>
</dbReference>
<dbReference type="GO" id="GO:0097014">
    <property type="term" value="C:ciliary plasm"/>
    <property type="evidence" value="ECO:0007669"/>
    <property type="project" value="TreeGrafter"/>
</dbReference>
<proteinExistence type="predicted"/>
<dbReference type="InterPro" id="IPR036322">
    <property type="entry name" value="WD40_repeat_dom_sf"/>
</dbReference>
<sequence length="537" mass="58668">MPACEFKNQVTGEVFIPSSWRRNVTRAHAGMQTEPLATAEIETQTAVSSMQAAEQLDKNVSTGDEKKAPKATLEGLQYTYNDVDYDADKLASFLESTKDEMLSILYKATKSNAFDNYTPSWSQNNTELTSVYTLASPHAVETELHALSVSWSANGTMIAVGYGRMDTSGWCYSNGYVGIWNLIKPDLDVNVPHFTLQTDTYVTRVAFHPTNSLQLAVGTYSGEVIVFPNVTDTVPVEYSTNASGEGHQEPITNLVWLANLHTLNESERYVLCAAGQDGLVTHWTLANKLAKPAAVHTVRNKRRLAVGVEAMCYAKASANLKGSANISSVDNAILIGLESGDVGRGRTGYLDTEMKTEKAVSAVPLELDWLDGHRGPIQSISASPFFRHLFVTCSSDGSAHLYTDMERSPVAILEPSSETKHFLYDAQFSPFRPCVLALVSRSSFLHLYDLQKSQSKPSYSVEAGVGGASVVSLSFNEASPEYLATGDLRGCVRVFRLPTEVMQATEQERAAIRADQHAAKEKGTKSTTIRDILGFTL</sequence>
<evidence type="ECO:0000256" key="2">
    <source>
        <dbReference type="ARBA" id="ARBA00022490"/>
    </source>
</evidence>
<dbReference type="InterPro" id="IPR015943">
    <property type="entry name" value="WD40/YVTN_repeat-like_dom_sf"/>
</dbReference>
<dbReference type="OrthoDB" id="445052at2759"/>
<dbReference type="FunFam" id="2.130.10.10:FF:001472">
    <property type="entry name" value="WD_domain_-_G-beta_repeat_-_putative"/>
    <property type="match status" value="1"/>
</dbReference>
<organism evidence="5 6">
    <name type="scientific">Strigomonas culicis</name>
    <dbReference type="NCBI Taxonomy" id="28005"/>
    <lineage>
        <taxon>Eukaryota</taxon>
        <taxon>Discoba</taxon>
        <taxon>Euglenozoa</taxon>
        <taxon>Kinetoplastea</taxon>
        <taxon>Metakinetoplastina</taxon>
        <taxon>Trypanosomatida</taxon>
        <taxon>Trypanosomatidae</taxon>
        <taxon>Strigomonadinae</taxon>
        <taxon>Strigomonas</taxon>
    </lineage>
</organism>
<evidence type="ECO:0000256" key="3">
    <source>
        <dbReference type="ARBA" id="ARBA00022574"/>
    </source>
</evidence>
<protein>
    <submittedName>
        <fullName evidence="5">WD repeat domain 34</fullName>
    </submittedName>
</protein>
<name>S9VCH7_9TRYP</name>
<keyword evidence="3" id="KW-0853">WD repeat</keyword>
<dbReference type="Proteomes" id="UP000015354">
    <property type="component" value="Unassembled WGS sequence"/>
</dbReference>
<accession>S9VCH7</accession>
<comment type="subcellular location">
    <subcellularLocation>
        <location evidence="1">Cytoplasm</location>
    </subcellularLocation>
</comment>
<keyword evidence="2" id="KW-0963">Cytoplasm</keyword>
<dbReference type="SMART" id="SM00320">
    <property type="entry name" value="WD40"/>
    <property type="match status" value="5"/>
</dbReference>
<evidence type="ECO:0000256" key="4">
    <source>
        <dbReference type="ARBA" id="ARBA00022737"/>
    </source>
</evidence>
<dbReference type="InterPro" id="IPR050687">
    <property type="entry name" value="Dynein_IC"/>
</dbReference>
<dbReference type="PANTHER" id="PTHR12442:SF26">
    <property type="entry name" value="CYTOPLASMIC DYNEIN 2 INTERMEDIATE CHAIN 2"/>
    <property type="match status" value="1"/>
</dbReference>
<evidence type="ECO:0000313" key="5">
    <source>
        <dbReference type="EMBL" id="EPY20785.1"/>
    </source>
</evidence>
<dbReference type="Gene3D" id="2.130.10.10">
    <property type="entry name" value="YVTN repeat-like/Quinoprotein amine dehydrogenase"/>
    <property type="match status" value="2"/>
</dbReference>
<dbReference type="AlphaFoldDB" id="S9VCH7"/>
<dbReference type="SUPFAM" id="SSF50978">
    <property type="entry name" value="WD40 repeat-like"/>
    <property type="match status" value="1"/>
</dbReference>
<evidence type="ECO:0000313" key="6">
    <source>
        <dbReference type="Proteomes" id="UP000015354"/>
    </source>
</evidence>
<comment type="caution">
    <text evidence="5">The sequence shown here is derived from an EMBL/GenBank/DDBJ whole genome shotgun (WGS) entry which is preliminary data.</text>
</comment>
<dbReference type="PANTHER" id="PTHR12442">
    <property type="entry name" value="DYNEIN INTERMEDIATE CHAIN"/>
    <property type="match status" value="1"/>
</dbReference>
<gene>
    <name evidence="5" type="ORF">STCU_08836</name>
</gene>
<dbReference type="GO" id="GO:0045504">
    <property type="term" value="F:dynein heavy chain binding"/>
    <property type="evidence" value="ECO:0007669"/>
    <property type="project" value="TreeGrafter"/>
</dbReference>